<feature type="modified residue" description="N6-(pyridoxal phosphate)lysine" evidence="2 3">
    <location>
        <position position="36"/>
    </location>
</feature>
<dbReference type="GO" id="GO:0030170">
    <property type="term" value="F:pyridoxal phosphate binding"/>
    <property type="evidence" value="ECO:0007669"/>
    <property type="project" value="UniProtKB-UniRule"/>
</dbReference>
<evidence type="ECO:0000256" key="2">
    <source>
        <dbReference type="HAMAP-Rule" id="MF_02087"/>
    </source>
</evidence>
<name>A0A7G5EBM5_9BURK</name>
<proteinExistence type="inferred from homology"/>
<evidence type="ECO:0000313" key="7">
    <source>
        <dbReference type="Proteomes" id="UP000515240"/>
    </source>
</evidence>
<reference evidence="6 7" key="1">
    <citation type="journal article" date="2020" name="G3 (Bethesda)">
        <title>CeMbio - The Caenorhabditis elegans Microbiome Resource.</title>
        <authorList>
            <person name="Dirksen P."/>
            <person name="Assie A."/>
            <person name="Zimmermann J."/>
            <person name="Zhang F."/>
            <person name="Tietje A.M."/>
            <person name="Marsh S.A."/>
            <person name="Felix M.A."/>
            <person name="Shapira M."/>
            <person name="Kaleta C."/>
            <person name="Schulenburg H."/>
            <person name="Samuel B."/>
        </authorList>
    </citation>
    <scope>NUCLEOTIDE SEQUENCE [LARGE SCALE GENOMIC DNA]</scope>
    <source>
        <strain evidence="6 7">BIGb0172</strain>
    </source>
</reference>
<dbReference type="RefSeq" id="WP_182325846.1">
    <property type="nucleotide sequence ID" value="NZ_CP058554.1"/>
</dbReference>
<evidence type="ECO:0000259" key="5">
    <source>
        <dbReference type="Pfam" id="PF01168"/>
    </source>
</evidence>
<dbReference type="Pfam" id="PF01168">
    <property type="entry name" value="Ala_racemase_N"/>
    <property type="match status" value="1"/>
</dbReference>
<evidence type="ECO:0000256" key="3">
    <source>
        <dbReference type="PIRSR" id="PIRSR004848-1"/>
    </source>
</evidence>
<dbReference type="EMBL" id="CP058554">
    <property type="protein sequence ID" value="QMV71400.1"/>
    <property type="molecule type" value="Genomic_DNA"/>
</dbReference>
<evidence type="ECO:0000256" key="4">
    <source>
        <dbReference type="RuleBase" id="RU004514"/>
    </source>
</evidence>
<dbReference type="CDD" id="cd06824">
    <property type="entry name" value="PLPDE_III_Yggs_like"/>
    <property type="match status" value="1"/>
</dbReference>
<dbReference type="PANTHER" id="PTHR10146:SF14">
    <property type="entry name" value="PYRIDOXAL PHOSPHATE HOMEOSTASIS PROTEIN"/>
    <property type="match status" value="1"/>
</dbReference>
<dbReference type="NCBIfam" id="TIGR00044">
    <property type="entry name" value="YggS family pyridoxal phosphate-dependent enzyme"/>
    <property type="match status" value="1"/>
</dbReference>
<dbReference type="PANTHER" id="PTHR10146">
    <property type="entry name" value="PROLINE SYNTHETASE CO-TRANSCRIBED BACTERIAL HOMOLOG PROTEIN"/>
    <property type="match status" value="1"/>
</dbReference>
<dbReference type="HAMAP" id="MF_02087">
    <property type="entry name" value="PLP_homeostasis"/>
    <property type="match status" value="1"/>
</dbReference>
<keyword evidence="1 2" id="KW-0663">Pyridoxal phosphate</keyword>
<comment type="cofactor">
    <cofactor evidence="3">
        <name>pyridoxal 5'-phosphate</name>
        <dbReference type="ChEBI" id="CHEBI:597326"/>
    </cofactor>
</comment>
<keyword evidence="7" id="KW-1185">Reference proteome</keyword>
<gene>
    <name evidence="6" type="ORF">HS961_00290</name>
</gene>
<dbReference type="SUPFAM" id="SSF51419">
    <property type="entry name" value="PLP-binding barrel"/>
    <property type="match status" value="1"/>
</dbReference>
<dbReference type="KEGG" id="cpis:HS961_00290"/>
<comment type="function">
    <text evidence="2">Pyridoxal 5'-phosphate (PLP)-binding protein, which is involved in PLP homeostasis.</text>
</comment>
<dbReference type="InterPro" id="IPR029066">
    <property type="entry name" value="PLP-binding_barrel"/>
</dbReference>
<protein>
    <recommendedName>
        <fullName evidence="2">Pyridoxal phosphate homeostasis protein</fullName>
        <shortName evidence="2">PLP homeostasis protein</shortName>
    </recommendedName>
</protein>
<organism evidence="6 7">
    <name type="scientific">Comamonas piscis</name>
    <dbReference type="NCBI Taxonomy" id="1562974"/>
    <lineage>
        <taxon>Bacteria</taxon>
        <taxon>Pseudomonadati</taxon>
        <taxon>Pseudomonadota</taxon>
        <taxon>Betaproteobacteria</taxon>
        <taxon>Burkholderiales</taxon>
        <taxon>Comamonadaceae</taxon>
        <taxon>Comamonas</taxon>
    </lineage>
</organism>
<dbReference type="Proteomes" id="UP000515240">
    <property type="component" value="Chromosome"/>
</dbReference>
<comment type="similarity">
    <text evidence="2 4">Belongs to the pyridoxal phosphate-binding protein YggS/PROSC family.</text>
</comment>
<dbReference type="Gene3D" id="3.20.20.10">
    <property type="entry name" value="Alanine racemase"/>
    <property type="match status" value="1"/>
</dbReference>
<dbReference type="AlphaFoldDB" id="A0A7G5EBM5"/>
<dbReference type="InterPro" id="IPR011078">
    <property type="entry name" value="PyrdxlP_homeostasis"/>
</dbReference>
<accession>A0A7G5EBM5</accession>
<sequence>MSTIPEKIQQVRLQIDQACRACGRPDNSVQLLAVSKTFGVDAIAEAAEAGQRAFGENYIQEAVEKIRYFAEQDAWKDQGLVWHCIGPIQSNKTRLVAEHFDWVHTVDRLKTAERLSAQRPAQLAPLQICIQVNVDGGSTKSGVAPDEVAALVQQVAQLPQLQLRGVMSIPDVVADFAAQLAVHQRVKAVFDEIAALGLPQLAQWDTISLGMTADLQAAVQAGSTMVRVGSGIFGQRDYGSAH</sequence>
<dbReference type="PIRSF" id="PIRSF004848">
    <property type="entry name" value="YBL036c_PLPDEIII"/>
    <property type="match status" value="1"/>
</dbReference>
<dbReference type="InterPro" id="IPR001608">
    <property type="entry name" value="Ala_racemase_N"/>
</dbReference>
<evidence type="ECO:0000313" key="6">
    <source>
        <dbReference type="EMBL" id="QMV71400.1"/>
    </source>
</evidence>
<dbReference type="FunFam" id="3.20.20.10:FF:000018">
    <property type="entry name" value="Pyridoxal phosphate homeostasis protein"/>
    <property type="match status" value="1"/>
</dbReference>
<evidence type="ECO:0000256" key="1">
    <source>
        <dbReference type="ARBA" id="ARBA00022898"/>
    </source>
</evidence>
<feature type="domain" description="Alanine racemase N-terminal" evidence="5">
    <location>
        <begin position="19"/>
        <end position="236"/>
    </location>
</feature>